<gene>
    <name evidence="2" type="ORF">Slati_0401700</name>
</gene>
<proteinExistence type="predicted"/>
<name>A0AAW2XVV1_9LAMI</name>
<feature type="region of interest" description="Disordered" evidence="1">
    <location>
        <begin position="1"/>
        <end position="25"/>
    </location>
</feature>
<sequence length="69" mass="8033">MEGTSGGEHPSIAEHPLEQREQIPVRQEEQMVLLTHDELQRMIEAANRNAIVEYERRMITPVVLELVRK</sequence>
<organism evidence="2">
    <name type="scientific">Sesamum latifolium</name>
    <dbReference type="NCBI Taxonomy" id="2727402"/>
    <lineage>
        <taxon>Eukaryota</taxon>
        <taxon>Viridiplantae</taxon>
        <taxon>Streptophyta</taxon>
        <taxon>Embryophyta</taxon>
        <taxon>Tracheophyta</taxon>
        <taxon>Spermatophyta</taxon>
        <taxon>Magnoliopsida</taxon>
        <taxon>eudicotyledons</taxon>
        <taxon>Gunneridae</taxon>
        <taxon>Pentapetalae</taxon>
        <taxon>asterids</taxon>
        <taxon>lamiids</taxon>
        <taxon>Lamiales</taxon>
        <taxon>Pedaliaceae</taxon>
        <taxon>Sesamum</taxon>
    </lineage>
</organism>
<accession>A0AAW2XVV1</accession>
<dbReference type="EMBL" id="JACGWN010000002">
    <property type="protein sequence ID" value="KAL0457745.1"/>
    <property type="molecule type" value="Genomic_DNA"/>
</dbReference>
<dbReference type="AlphaFoldDB" id="A0AAW2XVV1"/>
<feature type="compositionally biased region" description="Basic and acidic residues" evidence="1">
    <location>
        <begin position="11"/>
        <end position="25"/>
    </location>
</feature>
<comment type="caution">
    <text evidence="2">The sequence shown here is derived from an EMBL/GenBank/DDBJ whole genome shotgun (WGS) entry which is preliminary data.</text>
</comment>
<reference evidence="2" key="2">
    <citation type="journal article" date="2024" name="Plant">
        <title>Genomic evolution and insights into agronomic trait innovations of Sesamum species.</title>
        <authorList>
            <person name="Miao H."/>
            <person name="Wang L."/>
            <person name="Qu L."/>
            <person name="Liu H."/>
            <person name="Sun Y."/>
            <person name="Le M."/>
            <person name="Wang Q."/>
            <person name="Wei S."/>
            <person name="Zheng Y."/>
            <person name="Lin W."/>
            <person name="Duan Y."/>
            <person name="Cao H."/>
            <person name="Xiong S."/>
            <person name="Wang X."/>
            <person name="Wei L."/>
            <person name="Li C."/>
            <person name="Ma Q."/>
            <person name="Ju M."/>
            <person name="Zhao R."/>
            <person name="Li G."/>
            <person name="Mu C."/>
            <person name="Tian Q."/>
            <person name="Mei H."/>
            <person name="Zhang T."/>
            <person name="Gao T."/>
            <person name="Zhang H."/>
        </authorList>
    </citation>
    <scope>NUCLEOTIDE SEQUENCE</scope>
    <source>
        <strain evidence="2">KEN1</strain>
    </source>
</reference>
<evidence type="ECO:0000256" key="1">
    <source>
        <dbReference type="SAM" id="MobiDB-lite"/>
    </source>
</evidence>
<reference evidence="2" key="1">
    <citation type="submission" date="2020-06" db="EMBL/GenBank/DDBJ databases">
        <authorList>
            <person name="Li T."/>
            <person name="Hu X."/>
            <person name="Zhang T."/>
            <person name="Song X."/>
            <person name="Zhang H."/>
            <person name="Dai N."/>
            <person name="Sheng W."/>
            <person name="Hou X."/>
            <person name="Wei L."/>
        </authorList>
    </citation>
    <scope>NUCLEOTIDE SEQUENCE</scope>
    <source>
        <strain evidence="2">KEN1</strain>
        <tissue evidence="2">Leaf</tissue>
    </source>
</reference>
<protein>
    <submittedName>
        <fullName evidence="2">Uncharacterized protein</fullName>
    </submittedName>
</protein>
<evidence type="ECO:0000313" key="2">
    <source>
        <dbReference type="EMBL" id="KAL0457745.1"/>
    </source>
</evidence>